<feature type="transmembrane region" description="Helical" evidence="3">
    <location>
        <begin position="266"/>
        <end position="285"/>
    </location>
</feature>
<sequence length="444" mass="50172">MINRILTMFADSKDLITKRMKNDDISIEVAYIDSLCDESKISEAIFVPFSRNFKPFEEIVEFSSEFKPIHEMTEWASSLLRGYVLIYINSKYYSYDASRNIRIENQNTQVESSIQGPQIALTEDLKDGLNLIRNRYPEPNLAVEERTLGVSSKTRIAILFDNRRVNDKVLKNVKKKILEINADMLHSAGEIVRELGGNRKQLFPTTLITERPDRISNSIAQGKVIILIHGSMFGIILPITFYDLMNTMDDQYESFWMSRTLMVMRYISVLMTVTLPAMYISIVSYNPELFRVQLAFSIAGSRSAVPYPSFIEVLVMLFMIEMLVEASVRLPRYIGSTGTTVGGLILGQAAQQAGLVSSIMIIVTSVVAISNFVIPNNSLAFAIRFLKYPLIFLAVFYGITGVCIGMFCYLVYLSSIRSFGVPYFRIHRKPARNAEGDLGQVSSS</sequence>
<accession>A0A934MR58</accession>
<evidence type="ECO:0000256" key="3">
    <source>
        <dbReference type="SAM" id="Phobius"/>
    </source>
</evidence>
<evidence type="ECO:0000313" key="5">
    <source>
        <dbReference type="Proteomes" id="UP000640274"/>
    </source>
</evidence>
<dbReference type="PANTHER" id="PTHR22550:SF5">
    <property type="entry name" value="LEUCINE ZIPPER PROTEIN 4"/>
    <property type="match status" value="1"/>
</dbReference>
<evidence type="ECO:0000256" key="1">
    <source>
        <dbReference type="ARBA" id="ARBA00005278"/>
    </source>
</evidence>
<feature type="transmembrane region" description="Helical" evidence="3">
    <location>
        <begin position="386"/>
        <end position="412"/>
    </location>
</feature>
<dbReference type="PIRSF" id="PIRSF005690">
    <property type="entry name" value="GerBA"/>
    <property type="match status" value="1"/>
</dbReference>
<dbReference type="EMBL" id="JAELUP010000065">
    <property type="protein sequence ID" value="MBJ6362019.1"/>
    <property type="molecule type" value="Genomic_DNA"/>
</dbReference>
<dbReference type="Pfam" id="PF03323">
    <property type="entry name" value="GerA"/>
    <property type="match status" value="1"/>
</dbReference>
<evidence type="ECO:0000256" key="2">
    <source>
        <dbReference type="ARBA" id="ARBA00023136"/>
    </source>
</evidence>
<name>A0A934MR58_9BACL</name>
<feature type="transmembrane region" description="Helical" evidence="3">
    <location>
        <begin position="353"/>
        <end position="374"/>
    </location>
</feature>
<dbReference type="InterPro" id="IPR050768">
    <property type="entry name" value="UPF0353/GerABKA_families"/>
</dbReference>
<gene>
    <name evidence="4" type="ORF">JFN88_12160</name>
</gene>
<comment type="similarity">
    <text evidence="1">Belongs to the GerABKA family.</text>
</comment>
<comment type="caution">
    <text evidence="4">The sequence shown here is derived from an EMBL/GenBank/DDBJ whole genome shotgun (WGS) entry which is preliminary data.</text>
</comment>
<keyword evidence="2 3" id="KW-0472">Membrane</keyword>
<dbReference type="PANTHER" id="PTHR22550">
    <property type="entry name" value="SPORE GERMINATION PROTEIN"/>
    <property type="match status" value="1"/>
</dbReference>
<dbReference type="AlphaFoldDB" id="A0A934MR58"/>
<dbReference type="RefSeq" id="WP_199019569.1">
    <property type="nucleotide sequence ID" value="NZ_JAELUP010000065.1"/>
</dbReference>
<dbReference type="Proteomes" id="UP000640274">
    <property type="component" value="Unassembled WGS sequence"/>
</dbReference>
<organism evidence="4 5">
    <name type="scientific">Paenibacillus roseus</name>
    <dbReference type="NCBI Taxonomy" id="2798579"/>
    <lineage>
        <taxon>Bacteria</taxon>
        <taxon>Bacillati</taxon>
        <taxon>Bacillota</taxon>
        <taxon>Bacilli</taxon>
        <taxon>Bacillales</taxon>
        <taxon>Paenibacillaceae</taxon>
        <taxon>Paenibacillus</taxon>
    </lineage>
</organism>
<keyword evidence="3" id="KW-0812">Transmembrane</keyword>
<keyword evidence="5" id="KW-1185">Reference proteome</keyword>
<dbReference type="GO" id="GO:0009847">
    <property type="term" value="P:spore germination"/>
    <property type="evidence" value="ECO:0007669"/>
    <property type="project" value="InterPro"/>
</dbReference>
<proteinExistence type="inferred from homology"/>
<feature type="transmembrane region" description="Helical" evidence="3">
    <location>
        <begin position="224"/>
        <end position="245"/>
    </location>
</feature>
<keyword evidence="3" id="KW-1133">Transmembrane helix</keyword>
<protein>
    <submittedName>
        <fullName evidence="4">Spore germination protein</fullName>
    </submittedName>
</protein>
<reference evidence="4" key="1">
    <citation type="submission" date="2020-12" db="EMBL/GenBank/DDBJ databases">
        <authorList>
            <person name="Huq M.A."/>
        </authorList>
    </citation>
    <scope>NUCLEOTIDE SEQUENCE</scope>
    <source>
        <strain evidence="4">MAHUQ-46</strain>
    </source>
</reference>
<dbReference type="InterPro" id="IPR004995">
    <property type="entry name" value="Spore_Ger"/>
</dbReference>
<evidence type="ECO:0000313" key="4">
    <source>
        <dbReference type="EMBL" id="MBJ6362019.1"/>
    </source>
</evidence>
<dbReference type="GO" id="GO:0016020">
    <property type="term" value="C:membrane"/>
    <property type="evidence" value="ECO:0007669"/>
    <property type="project" value="InterPro"/>
</dbReference>